<protein>
    <submittedName>
        <fullName evidence="1">Uncharacterized protein</fullName>
    </submittedName>
</protein>
<accession>A0A836BWN7</accession>
<comment type="caution">
    <text evidence="1">The sequence shown here is derived from an EMBL/GenBank/DDBJ whole genome shotgun (WGS) entry which is preliminary data.</text>
</comment>
<gene>
    <name evidence="1" type="ORF">HYH03_011282</name>
</gene>
<dbReference type="Proteomes" id="UP000612055">
    <property type="component" value="Unassembled WGS sequence"/>
</dbReference>
<reference evidence="1" key="1">
    <citation type="journal article" date="2020" name="bioRxiv">
        <title>Comparative genomics of Chlamydomonas.</title>
        <authorList>
            <person name="Craig R.J."/>
            <person name="Hasan A.R."/>
            <person name="Ness R.W."/>
            <person name="Keightley P.D."/>
        </authorList>
    </citation>
    <scope>NUCLEOTIDE SEQUENCE</scope>
    <source>
        <strain evidence="1">CCAP 11/70</strain>
    </source>
</reference>
<dbReference type="OrthoDB" id="537688at2759"/>
<dbReference type="AlphaFoldDB" id="A0A836BWN7"/>
<sequence>MVNIQGLSLAQLLGFRYRYQSGFEDGLLASLPAVVEPGLVCPNASEVVRACQECQRTDLWEYNMNCPAGWTQARAAIVNVTRTAIQTWAAANGKTVPAFEKGDVVIQVRCARDTLLSHPMFGPTAFSHYLKYMPADTRRVFAVYAHHGHNGPNVYPPCDRIVEAMGRYFAARRPDLQFSVVSGELWEDFARLVYAPTLFKDSCSSFGHWAGLSSSGRVFFTQMGDPTADMPFRDLKFVTPTVDSSFTFVNTSVLWPTLAQRLGMALDQESMPEEQLARMLQWLETN</sequence>
<name>A0A836BWN7_9CHLO</name>
<proteinExistence type="predicted"/>
<evidence type="ECO:0000313" key="1">
    <source>
        <dbReference type="EMBL" id="KAG2490333.1"/>
    </source>
</evidence>
<organism evidence="1 2">
    <name type="scientific">Edaphochlamys debaryana</name>
    <dbReference type="NCBI Taxonomy" id="47281"/>
    <lineage>
        <taxon>Eukaryota</taxon>
        <taxon>Viridiplantae</taxon>
        <taxon>Chlorophyta</taxon>
        <taxon>core chlorophytes</taxon>
        <taxon>Chlorophyceae</taxon>
        <taxon>CS clade</taxon>
        <taxon>Chlamydomonadales</taxon>
        <taxon>Chlamydomonadales incertae sedis</taxon>
        <taxon>Edaphochlamys</taxon>
    </lineage>
</organism>
<evidence type="ECO:0000313" key="2">
    <source>
        <dbReference type="Proteomes" id="UP000612055"/>
    </source>
</evidence>
<dbReference type="EMBL" id="JAEHOE010000063">
    <property type="protein sequence ID" value="KAG2490333.1"/>
    <property type="molecule type" value="Genomic_DNA"/>
</dbReference>
<keyword evidence="2" id="KW-1185">Reference proteome</keyword>